<comment type="similarity">
    <text evidence="3">Belongs to the AB hydrolase superfamily. MenH family.</text>
</comment>
<dbReference type="Pfam" id="PF00561">
    <property type="entry name" value="Abhydrolase_1"/>
    <property type="match status" value="1"/>
</dbReference>
<dbReference type="PANTHER" id="PTHR42916:SF1">
    <property type="entry name" value="PROTEIN PHYLLO, CHLOROPLASTIC"/>
    <property type="match status" value="1"/>
</dbReference>
<dbReference type="InterPro" id="IPR022485">
    <property type="entry name" value="SHCHC_synthase_MenH"/>
</dbReference>
<evidence type="ECO:0000256" key="1">
    <source>
        <dbReference type="ARBA" id="ARBA00022428"/>
    </source>
</evidence>
<dbReference type="InterPro" id="IPR000073">
    <property type="entry name" value="AB_hydrolase_1"/>
</dbReference>
<dbReference type="Proteomes" id="UP000637757">
    <property type="component" value="Unassembled WGS sequence"/>
</dbReference>
<proteinExistence type="inferred from homology"/>
<comment type="pathway">
    <text evidence="3">Quinol/quinone metabolism; 1,4-dihydroxy-2-naphthoate biosynthesis; 1,4-dihydroxy-2-naphthoate from chorismate: step 3/7.</text>
</comment>
<dbReference type="EMBL" id="JADAKE010000016">
    <property type="protein sequence ID" value="MBF8808059.1"/>
    <property type="molecule type" value="Genomic_DNA"/>
</dbReference>
<dbReference type="EC" id="4.2.99.20" evidence="3"/>
<reference evidence="5" key="1">
    <citation type="submission" date="2020-09" db="EMBL/GenBank/DDBJ databases">
        <title>Genomic insights into the novelty and pathogenicity of a unique biofilm-forming Enterococcus sp. bacteria (Enterococcus lacertideformus) identified in reptiles.</title>
        <authorList>
            <person name="Agius J.E."/>
            <person name="Phalen D.N."/>
            <person name="Rose K."/>
            <person name="Eden J.-S."/>
        </authorList>
    </citation>
    <scope>NUCLEOTIDE SEQUENCE</scope>
    <source>
        <strain evidence="5">PHRS 0518</strain>
    </source>
</reference>
<dbReference type="PANTHER" id="PTHR42916">
    <property type="entry name" value="2-SUCCINYL-5-ENOLPYRUVYL-6-HYDROXY-3-CYCLOHEXENE-1-CARBOXYLATE SYNTHASE"/>
    <property type="match status" value="1"/>
</dbReference>
<accession>A0A931AZ64</accession>
<keyword evidence="2 3" id="KW-0456">Lyase</keyword>
<evidence type="ECO:0000256" key="3">
    <source>
        <dbReference type="HAMAP-Rule" id="MF_01660"/>
    </source>
</evidence>
<dbReference type="InterPro" id="IPR000639">
    <property type="entry name" value="Epox_hydrolase-like"/>
</dbReference>
<dbReference type="HAMAP" id="MF_01660">
    <property type="entry name" value="MenH"/>
    <property type="match status" value="1"/>
</dbReference>
<feature type="domain" description="AB hydrolase-1" evidence="4">
    <location>
        <begin position="19"/>
        <end position="251"/>
    </location>
</feature>
<comment type="catalytic activity">
    <reaction evidence="3">
        <text>5-enolpyruvoyl-6-hydroxy-2-succinyl-cyclohex-3-ene-1-carboxylate = (1R,6R)-6-hydroxy-2-succinyl-cyclohexa-2,4-diene-1-carboxylate + pyruvate</text>
        <dbReference type="Rhea" id="RHEA:25597"/>
        <dbReference type="ChEBI" id="CHEBI:15361"/>
        <dbReference type="ChEBI" id="CHEBI:58689"/>
        <dbReference type="ChEBI" id="CHEBI:58818"/>
        <dbReference type="EC" id="4.2.99.20"/>
    </reaction>
</comment>
<evidence type="ECO:0000256" key="2">
    <source>
        <dbReference type="ARBA" id="ARBA00023239"/>
    </source>
</evidence>
<name>A0A931AZ64_9ENTE</name>
<comment type="pathway">
    <text evidence="3">Quinol/quinone metabolism; menaquinone biosynthesis.</text>
</comment>
<dbReference type="GO" id="GO:0009234">
    <property type="term" value="P:menaquinone biosynthetic process"/>
    <property type="evidence" value="ECO:0007669"/>
    <property type="project" value="UniProtKB-UniRule"/>
</dbReference>
<keyword evidence="1 3" id="KW-0474">Menaquinone biosynthesis</keyword>
<dbReference type="AlphaFoldDB" id="A0A931AZ64"/>
<comment type="caution">
    <text evidence="5">The sequence shown here is derived from an EMBL/GenBank/DDBJ whole genome shotgun (WGS) entry which is preliminary data.</text>
</comment>
<evidence type="ECO:0000259" key="4">
    <source>
        <dbReference type="Pfam" id="PF00561"/>
    </source>
</evidence>
<dbReference type="InterPro" id="IPR029058">
    <property type="entry name" value="AB_hydrolase_fold"/>
</dbReference>
<gene>
    <name evidence="3 5" type="primary">menH</name>
    <name evidence="5" type="ORF">IC227_06645</name>
</gene>
<sequence length="287" mass="32787">MNSVVYAYHFIQWGNPQRPTLICLHGFTGTSNSFTFSNKERNILAIDLIGHGKSDVFVHSYRYTLTSLVTDLSQLVYQLGIDDFYLLGYSMGARTALAWLIEQPRGIRGVIMEGGTPGIESPNERKERQKIDNHLAQKLLTAPLTHFVDYWESLPLFDSQKKLTQSMKKKIRLERLSQQSFGLALSLMYMGTGQQKNYWPFLGNIQVPLLYMVGEYDLKFQVIGAKIVKQNNLFSYLEVPKSGHCIHLEQPEIAESFVCDWMREVEKTDANNENQANSIETSFGKTL</sequence>
<protein>
    <recommendedName>
        <fullName evidence="3">Putative 2-succinyl-6-hydroxy-2,4-cyclohexadiene-1-carboxylate synthase</fullName>
        <shortName evidence="3">SHCHC synthase</shortName>
        <ecNumber evidence="3">4.2.99.20</ecNumber>
    </recommendedName>
</protein>
<dbReference type="SUPFAM" id="SSF53474">
    <property type="entry name" value="alpha/beta-Hydrolases"/>
    <property type="match status" value="1"/>
</dbReference>
<keyword evidence="6" id="KW-1185">Reference proteome</keyword>
<comment type="function">
    <text evidence="3">Catalyzes a proton abstraction reaction that results in 2,5-elimination of pyruvate from 2-succinyl-5-enolpyruvyl-6-hydroxy-3-cyclohexene-1-carboxylate (SEPHCHC) and the formation of 2-succinyl-6-hydroxy-2,4-cyclohexadiene-1-carboxylate (SHCHC).</text>
</comment>
<dbReference type="Gene3D" id="3.40.50.1820">
    <property type="entry name" value="alpha/beta hydrolase"/>
    <property type="match status" value="1"/>
</dbReference>
<dbReference type="NCBIfam" id="TIGR03695">
    <property type="entry name" value="menH_SHCHC"/>
    <property type="match status" value="1"/>
</dbReference>
<comment type="subunit">
    <text evidence="3">Monomer.</text>
</comment>
<evidence type="ECO:0000313" key="6">
    <source>
        <dbReference type="Proteomes" id="UP000637757"/>
    </source>
</evidence>
<dbReference type="GO" id="GO:0070205">
    <property type="term" value="F:2-succinyl-6-hydroxy-2,4-cyclohexadiene-1-carboxylate synthase activity"/>
    <property type="evidence" value="ECO:0007669"/>
    <property type="project" value="UniProtKB-UniRule"/>
</dbReference>
<evidence type="ECO:0000313" key="5">
    <source>
        <dbReference type="EMBL" id="MBF8808059.1"/>
    </source>
</evidence>
<organism evidence="5 6">
    <name type="scientific">Enterococcus lacertideformus</name>
    <dbReference type="NCBI Taxonomy" id="2771493"/>
    <lineage>
        <taxon>Bacteria</taxon>
        <taxon>Bacillati</taxon>
        <taxon>Bacillota</taxon>
        <taxon>Bacilli</taxon>
        <taxon>Lactobacillales</taxon>
        <taxon>Enterococcaceae</taxon>
        <taxon>Enterococcus</taxon>
    </lineage>
</organism>
<dbReference type="PRINTS" id="PR00412">
    <property type="entry name" value="EPOXHYDRLASE"/>
</dbReference>